<protein>
    <submittedName>
        <fullName evidence="2">Hint domain-containing protein</fullName>
    </submittedName>
</protein>
<evidence type="ECO:0000313" key="3">
    <source>
        <dbReference type="Proteomes" id="UP001431784"/>
    </source>
</evidence>
<dbReference type="Gene3D" id="2.170.16.10">
    <property type="entry name" value="Hedgehog/Intein (Hint) domain"/>
    <property type="match status" value="1"/>
</dbReference>
<comment type="caution">
    <text evidence="2">The sequence shown here is derived from an EMBL/GenBank/DDBJ whole genome shotgun (WGS) entry which is preliminary data.</text>
</comment>
<reference evidence="2" key="1">
    <citation type="submission" date="2023-02" db="EMBL/GenBank/DDBJ databases">
        <title>Description of Roseinatronobacter alkalisoli sp. nov., an alkaliphilic bacerium isolated from soda soil.</title>
        <authorList>
            <person name="Wei W."/>
        </authorList>
    </citation>
    <scope>NUCLEOTIDE SEQUENCE</scope>
    <source>
        <strain evidence="2">HJB301</strain>
    </source>
</reference>
<dbReference type="Proteomes" id="UP001431784">
    <property type="component" value="Unassembled WGS sequence"/>
</dbReference>
<name>A0ABT5T7N9_9RHOB</name>
<dbReference type="InterPro" id="IPR036844">
    <property type="entry name" value="Hint_dom_sf"/>
</dbReference>
<dbReference type="Pfam" id="PF13403">
    <property type="entry name" value="Hint_2"/>
    <property type="match status" value="1"/>
</dbReference>
<dbReference type="EMBL" id="JAQZSM010000006">
    <property type="protein sequence ID" value="MDD7971140.1"/>
    <property type="molecule type" value="Genomic_DNA"/>
</dbReference>
<feature type="domain" description="Hedgehog/Intein (Hint)" evidence="1">
    <location>
        <begin position="165"/>
        <end position="309"/>
    </location>
</feature>
<evidence type="ECO:0000259" key="1">
    <source>
        <dbReference type="Pfam" id="PF13403"/>
    </source>
</evidence>
<keyword evidence="3" id="KW-1185">Reference proteome</keyword>
<dbReference type="RefSeq" id="WP_274351828.1">
    <property type="nucleotide sequence ID" value="NZ_JAQZSM010000006.1"/>
</dbReference>
<organism evidence="2 3">
    <name type="scientific">Roseinatronobacter alkalisoli</name>
    <dbReference type="NCBI Taxonomy" id="3028235"/>
    <lineage>
        <taxon>Bacteria</taxon>
        <taxon>Pseudomonadati</taxon>
        <taxon>Pseudomonadota</taxon>
        <taxon>Alphaproteobacteria</taxon>
        <taxon>Rhodobacterales</taxon>
        <taxon>Paracoccaceae</taxon>
        <taxon>Roseinatronobacter</taxon>
    </lineage>
</organism>
<dbReference type="SUPFAM" id="SSF51294">
    <property type="entry name" value="Hedgehog/intein (Hint) domain"/>
    <property type="match status" value="1"/>
</dbReference>
<dbReference type="InterPro" id="IPR028992">
    <property type="entry name" value="Hedgehog/Intein_dom"/>
</dbReference>
<gene>
    <name evidence="2" type="ORF">PUT78_08505</name>
</gene>
<accession>A0ABT5T7N9</accession>
<evidence type="ECO:0000313" key="2">
    <source>
        <dbReference type="EMBL" id="MDD7971140.1"/>
    </source>
</evidence>
<proteinExistence type="predicted"/>
<sequence>MSVTINDLIRLSGAGVDTDSFRTVFGYDPDPAQTELVGVLDGITFERPDGVVDESIPVGSTTIIDGVEYELAGIYNFWGAFTKIDPETGEEFTQSGQTIGLTLTAEDGSQISFISPADSFNPDDPWQPGHIHAIEVASPPTVEAGINEGPEGGNKLSGDDDVTIPCFVAGTLIDTADGRKPVEQIMIGDLVMTRDNGYLPVVWAGSRELGAQELAEHPDYNAVIIRAGALGAGLPQRDLRVSPWHRVLISGQRAELLFGEHEVLVPAIHLVGQPGIQRDSAPVTYVHVMFSSHQIIRSEGAWSESFQPGQKTLGGMDDMQRAELLALFPELTSIPGQDAYVAARLTLKESEVRALLAA</sequence>